<feature type="domain" description="Dienelactone hydrolase" evidence="2">
    <location>
        <begin position="55"/>
        <end position="246"/>
    </location>
</feature>
<protein>
    <submittedName>
        <fullName evidence="3">Dienelactone hydrolase family protein</fullName>
    </submittedName>
</protein>
<feature type="region of interest" description="Disordered" evidence="1">
    <location>
        <begin position="303"/>
        <end position="323"/>
    </location>
</feature>
<name>A0ABT1X9E3_9PROT</name>
<dbReference type="GO" id="GO:0016787">
    <property type="term" value="F:hydrolase activity"/>
    <property type="evidence" value="ECO:0007669"/>
    <property type="project" value="UniProtKB-KW"/>
</dbReference>
<dbReference type="RefSeq" id="WP_257718382.1">
    <property type="nucleotide sequence ID" value="NZ_JANJOU010000023.1"/>
</dbReference>
<evidence type="ECO:0000259" key="2">
    <source>
        <dbReference type="Pfam" id="PF01738"/>
    </source>
</evidence>
<keyword evidence="3" id="KW-0378">Hydrolase</keyword>
<accession>A0ABT1X9E3</accession>
<dbReference type="Pfam" id="PF01738">
    <property type="entry name" value="DLH"/>
    <property type="match status" value="1"/>
</dbReference>
<reference evidence="3 4" key="1">
    <citation type="submission" date="2022-06" db="EMBL/GenBank/DDBJ databases">
        <title>Roseomonas CN29.</title>
        <authorList>
            <person name="Cheng Y."/>
            <person name="He X."/>
        </authorList>
    </citation>
    <scope>NUCLEOTIDE SEQUENCE [LARGE SCALE GENOMIC DNA]</scope>
    <source>
        <strain evidence="3 4">CN29</strain>
    </source>
</reference>
<gene>
    <name evidence="3" type="ORF">NRP21_21950</name>
</gene>
<dbReference type="Proteomes" id="UP001524642">
    <property type="component" value="Unassembled WGS sequence"/>
</dbReference>
<organism evidence="3 4">
    <name type="scientific">Roseomonas populi</name>
    <dbReference type="NCBI Taxonomy" id="3121582"/>
    <lineage>
        <taxon>Bacteria</taxon>
        <taxon>Pseudomonadati</taxon>
        <taxon>Pseudomonadota</taxon>
        <taxon>Alphaproteobacteria</taxon>
        <taxon>Acetobacterales</taxon>
        <taxon>Roseomonadaceae</taxon>
        <taxon>Roseomonas</taxon>
    </lineage>
</organism>
<dbReference type="EMBL" id="JANJOU010000023">
    <property type="protein sequence ID" value="MCR0984727.1"/>
    <property type="molecule type" value="Genomic_DNA"/>
</dbReference>
<dbReference type="Gene3D" id="3.40.50.1820">
    <property type="entry name" value="alpha/beta hydrolase"/>
    <property type="match status" value="1"/>
</dbReference>
<dbReference type="SUPFAM" id="SSF53474">
    <property type="entry name" value="alpha/beta-Hydrolases"/>
    <property type="match status" value="1"/>
</dbReference>
<feature type="compositionally biased region" description="Basic and acidic residues" evidence="1">
    <location>
        <begin position="311"/>
        <end position="323"/>
    </location>
</feature>
<evidence type="ECO:0000313" key="4">
    <source>
        <dbReference type="Proteomes" id="UP001524642"/>
    </source>
</evidence>
<evidence type="ECO:0000256" key="1">
    <source>
        <dbReference type="SAM" id="MobiDB-lite"/>
    </source>
</evidence>
<evidence type="ECO:0000313" key="3">
    <source>
        <dbReference type="EMBL" id="MCR0984727.1"/>
    </source>
</evidence>
<dbReference type="InterPro" id="IPR002925">
    <property type="entry name" value="Dienelactn_hydro"/>
</dbReference>
<comment type="caution">
    <text evidence="3">The sequence shown here is derived from an EMBL/GenBank/DDBJ whole genome shotgun (WGS) entry which is preliminary data.</text>
</comment>
<dbReference type="InterPro" id="IPR029058">
    <property type="entry name" value="AB_hydrolase_fold"/>
</dbReference>
<sequence length="323" mass="33993">MSRHHRHLLPTLLALLASGPQARAEADQSVLMLRLAQAAEAPRLVPALLTLPSGKPAGTAFPTVILVADAYAMDSRVAELSDVLVQEGWATLQIDLDGNAPEGPLGFARESGAMPDDDWTSAQQLADVLAHLAERPAIDARRVAVAGLGSGGRSALLAGADEVTYPVLGAYGARFAAHAALYPGCAALREGGYARPQPWTPAPAAVFVAGQDTREPTGSCEALRQELAAAGRAATRWHDYPTASYGWDIGAAYGARTVLLPLPNGGRIRTKADANIAADAAGRLVSFLRPVLEQPALKHLPQEQTWLGHPALEKSAPERPESR</sequence>
<proteinExistence type="predicted"/>
<keyword evidence="4" id="KW-1185">Reference proteome</keyword>